<organism evidence="1 2">
    <name type="scientific">Mucuna pruriens</name>
    <name type="common">Velvet bean</name>
    <name type="synonym">Dolichos pruriens</name>
    <dbReference type="NCBI Taxonomy" id="157652"/>
    <lineage>
        <taxon>Eukaryota</taxon>
        <taxon>Viridiplantae</taxon>
        <taxon>Streptophyta</taxon>
        <taxon>Embryophyta</taxon>
        <taxon>Tracheophyta</taxon>
        <taxon>Spermatophyta</taxon>
        <taxon>Magnoliopsida</taxon>
        <taxon>eudicotyledons</taxon>
        <taxon>Gunneridae</taxon>
        <taxon>Pentapetalae</taxon>
        <taxon>rosids</taxon>
        <taxon>fabids</taxon>
        <taxon>Fabales</taxon>
        <taxon>Fabaceae</taxon>
        <taxon>Papilionoideae</taxon>
        <taxon>50 kb inversion clade</taxon>
        <taxon>NPAAA clade</taxon>
        <taxon>indigoferoid/millettioid clade</taxon>
        <taxon>Phaseoleae</taxon>
        <taxon>Mucuna</taxon>
    </lineage>
</organism>
<sequence length="241" mass="27189">MGEKELMISTPLPVEYVEGDEEALETSFQALVIVGTTNVESEERDSKPSKAAIMAVKVLINNGFQPGRGLGKELEASDASRESREIWTRLQWDCKRGKTREKSLEQEVDTTRPLSLLHQWGHHIPRSNRNDRGLTPEASRMGLPHELGVVALVELERLLEQEGPKLQSGVEELEMVNLGGSEEVKEIWVGKQMAPDLRQKLVKLLEEYADVFAWSYRDMLGLDSTIVEHKLPLLPNTVPVW</sequence>
<dbReference type="AlphaFoldDB" id="A0A371EPF7"/>
<dbReference type="STRING" id="157652.A0A371EPF7"/>
<dbReference type="Proteomes" id="UP000257109">
    <property type="component" value="Unassembled WGS sequence"/>
</dbReference>
<name>A0A371EPF7_MUCPR</name>
<feature type="non-terminal residue" evidence="1">
    <location>
        <position position="1"/>
    </location>
</feature>
<comment type="caution">
    <text evidence="1">The sequence shown here is derived from an EMBL/GenBank/DDBJ whole genome shotgun (WGS) entry which is preliminary data.</text>
</comment>
<dbReference type="OrthoDB" id="1166063at2759"/>
<evidence type="ECO:0000313" key="2">
    <source>
        <dbReference type="Proteomes" id="UP000257109"/>
    </source>
</evidence>
<accession>A0A371EPF7</accession>
<proteinExistence type="predicted"/>
<evidence type="ECO:0008006" key="3">
    <source>
        <dbReference type="Google" id="ProtNLM"/>
    </source>
</evidence>
<dbReference type="EMBL" id="QJKJ01012764">
    <property type="protein sequence ID" value="RDX67938.1"/>
    <property type="molecule type" value="Genomic_DNA"/>
</dbReference>
<protein>
    <recommendedName>
        <fullName evidence="3">G-patch domain-containing protein</fullName>
    </recommendedName>
</protein>
<reference evidence="1" key="1">
    <citation type="submission" date="2018-05" db="EMBL/GenBank/DDBJ databases">
        <title>Draft genome of Mucuna pruriens seed.</title>
        <authorList>
            <person name="Nnadi N.E."/>
            <person name="Vos R."/>
            <person name="Hasami M.H."/>
            <person name="Devisetty U.K."/>
            <person name="Aguiy J.C."/>
        </authorList>
    </citation>
    <scope>NUCLEOTIDE SEQUENCE [LARGE SCALE GENOMIC DNA]</scope>
    <source>
        <strain evidence="1">JCA_2017</strain>
    </source>
</reference>
<gene>
    <name evidence="1" type="ORF">CR513_53128</name>
</gene>
<keyword evidence="2" id="KW-1185">Reference proteome</keyword>
<evidence type="ECO:0000313" key="1">
    <source>
        <dbReference type="EMBL" id="RDX67938.1"/>
    </source>
</evidence>